<dbReference type="eggNOG" id="COG0546">
    <property type="taxonomic scope" value="Bacteria"/>
</dbReference>
<organism evidence="1 2">
    <name type="scientific">Desulfatibacillum aliphaticivorans</name>
    <dbReference type="NCBI Taxonomy" id="218208"/>
    <lineage>
        <taxon>Bacteria</taxon>
        <taxon>Pseudomonadati</taxon>
        <taxon>Thermodesulfobacteriota</taxon>
        <taxon>Desulfobacteria</taxon>
        <taxon>Desulfobacterales</taxon>
        <taxon>Desulfatibacillaceae</taxon>
        <taxon>Desulfatibacillum</taxon>
    </lineage>
</organism>
<sequence>MPSCNYSNNFSKYFRSILKKIMSKPILLFDLDGTISDPLEGIARSFNYALSSLGYEEKPIAEFAQYIGPPLDESFKIETGIDDDAKINAFIIKFRERYIEAGFSENELYPGITESLDELSSRNVSMAICTSKRQDMAEKILDLFEIRSHFQFVSGGDVGIQKWRQIESLLAKDAINPNAVMIGDRDIDLTAAHKNGIRSAGVLWGYGSRAELEAQAPLHLFSKPSDIVKIADRLEPIVSES</sequence>
<dbReference type="InterPro" id="IPR023214">
    <property type="entry name" value="HAD_sf"/>
</dbReference>
<dbReference type="Proteomes" id="UP000000739">
    <property type="component" value="Chromosome"/>
</dbReference>
<evidence type="ECO:0000313" key="2">
    <source>
        <dbReference type="Proteomes" id="UP000000739"/>
    </source>
</evidence>
<dbReference type="InterPro" id="IPR023198">
    <property type="entry name" value="PGP-like_dom2"/>
</dbReference>
<accession>B8FGG5</accession>
<dbReference type="InterPro" id="IPR050155">
    <property type="entry name" value="HAD-like_hydrolase_sf"/>
</dbReference>
<name>B8FGG5_DESAL</name>
<gene>
    <name evidence="1" type="ordered locus">Dalk_3184</name>
</gene>
<dbReference type="KEGG" id="dal:Dalk_3184"/>
<dbReference type="AlphaFoldDB" id="B8FGG5"/>
<dbReference type="Gene3D" id="1.10.150.240">
    <property type="entry name" value="Putative phosphatase, domain 2"/>
    <property type="match status" value="1"/>
</dbReference>
<evidence type="ECO:0000313" key="1">
    <source>
        <dbReference type="EMBL" id="ACL04874.1"/>
    </source>
</evidence>
<dbReference type="GO" id="GO:0004713">
    <property type="term" value="F:protein tyrosine kinase activity"/>
    <property type="evidence" value="ECO:0007669"/>
    <property type="project" value="TreeGrafter"/>
</dbReference>
<dbReference type="HOGENOM" id="CLU_045011_19_4_7"/>
<dbReference type="PANTHER" id="PTHR43434:SF20">
    <property type="entry name" value="5'-NUCLEOTIDASE"/>
    <property type="match status" value="1"/>
</dbReference>
<dbReference type="SFLD" id="SFLDG01129">
    <property type="entry name" value="C1.5:_HAD__Beta-PGM__Phosphata"/>
    <property type="match status" value="1"/>
</dbReference>
<dbReference type="InterPro" id="IPR036412">
    <property type="entry name" value="HAD-like_sf"/>
</dbReference>
<dbReference type="GO" id="GO:0005829">
    <property type="term" value="C:cytosol"/>
    <property type="evidence" value="ECO:0007669"/>
    <property type="project" value="TreeGrafter"/>
</dbReference>
<proteinExistence type="predicted"/>
<keyword evidence="2" id="KW-1185">Reference proteome</keyword>
<protein>
    <submittedName>
        <fullName evidence="1">HAD-superfamily hydrolase, subfamily IA, variant 1</fullName>
    </submittedName>
</protein>
<dbReference type="GO" id="GO:0016787">
    <property type="term" value="F:hydrolase activity"/>
    <property type="evidence" value="ECO:0007669"/>
    <property type="project" value="UniProtKB-KW"/>
</dbReference>
<dbReference type="SFLD" id="SFLDS00003">
    <property type="entry name" value="Haloacid_Dehalogenase"/>
    <property type="match status" value="1"/>
</dbReference>
<dbReference type="Pfam" id="PF13419">
    <property type="entry name" value="HAD_2"/>
    <property type="match status" value="1"/>
</dbReference>
<dbReference type="SUPFAM" id="SSF56784">
    <property type="entry name" value="HAD-like"/>
    <property type="match status" value="1"/>
</dbReference>
<keyword evidence="1" id="KW-0378">Hydrolase</keyword>
<dbReference type="Gene3D" id="3.40.50.1000">
    <property type="entry name" value="HAD superfamily/HAD-like"/>
    <property type="match status" value="1"/>
</dbReference>
<dbReference type="EMBL" id="CP001322">
    <property type="protein sequence ID" value="ACL04874.1"/>
    <property type="molecule type" value="Genomic_DNA"/>
</dbReference>
<reference evidence="1 2" key="1">
    <citation type="journal article" date="2012" name="Environ. Microbiol.">
        <title>The genome sequence of Desulfatibacillum alkenivorans AK-01: a blueprint for anaerobic alkane oxidation.</title>
        <authorList>
            <person name="Callaghan A.V."/>
            <person name="Morris B.E."/>
            <person name="Pereira I.A."/>
            <person name="McInerney M.J."/>
            <person name="Austin R.N."/>
            <person name="Groves J.T."/>
            <person name="Kukor J.J."/>
            <person name="Suflita J.M."/>
            <person name="Young L.Y."/>
            <person name="Zylstra G.J."/>
            <person name="Wawrik B."/>
        </authorList>
    </citation>
    <scope>NUCLEOTIDE SEQUENCE [LARGE SCALE GENOMIC DNA]</scope>
    <source>
        <strain evidence="1 2">AK-01</strain>
    </source>
</reference>
<dbReference type="InterPro" id="IPR041492">
    <property type="entry name" value="HAD_2"/>
</dbReference>
<dbReference type="PANTHER" id="PTHR43434">
    <property type="entry name" value="PHOSPHOGLYCOLATE PHOSPHATASE"/>
    <property type="match status" value="1"/>
</dbReference>